<dbReference type="EMBL" id="AP028127">
    <property type="protein sequence ID" value="BEH90177.1"/>
    <property type="molecule type" value="Genomic_DNA"/>
</dbReference>
<dbReference type="PANTHER" id="PTHR34385:SF1">
    <property type="entry name" value="PEPTIDOGLYCAN L-ALANYL-D-GLUTAMATE ENDOPEPTIDASE CWLK"/>
    <property type="match status" value="1"/>
</dbReference>
<evidence type="ECO:0000313" key="4">
    <source>
        <dbReference type="Proteomes" id="UP001432099"/>
    </source>
</evidence>
<organism evidence="3 4">
    <name type="scientific">Turicibacter faecis</name>
    <dbReference type="NCBI Taxonomy" id="2963365"/>
    <lineage>
        <taxon>Bacteria</taxon>
        <taxon>Bacillati</taxon>
        <taxon>Bacillota</taxon>
        <taxon>Erysipelotrichia</taxon>
        <taxon>Erysipelotrichales</taxon>
        <taxon>Turicibacteraceae</taxon>
        <taxon>Turicibacter</taxon>
    </lineage>
</organism>
<evidence type="ECO:0000313" key="3">
    <source>
        <dbReference type="EMBL" id="BEH90177.1"/>
    </source>
</evidence>
<dbReference type="Gene3D" id="3.30.1380.10">
    <property type="match status" value="1"/>
</dbReference>
<reference evidence="3" key="1">
    <citation type="journal article" date="2024" name="Int. J. Syst. Evol. Microbiol.">
        <title>Turicibacter faecis sp. nov., isolated from faeces of heart failure mouse model.</title>
        <authorList>
            <person name="Imamura Y."/>
            <person name="Motooka D."/>
            <person name="Nakajima Y."/>
            <person name="Ito S."/>
            <person name="Kitakaze M."/>
            <person name="Iida T."/>
            <person name="Nakamura S."/>
        </authorList>
    </citation>
    <scope>NUCLEOTIDE SEQUENCE</scope>
    <source>
        <strain evidence="3">TC023</strain>
    </source>
</reference>
<dbReference type="PANTHER" id="PTHR34385">
    <property type="entry name" value="D-ALANYL-D-ALANINE CARBOXYPEPTIDASE"/>
    <property type="match status" value="1"/>
</dbReference>
<evidence type="ECO:0000256" key="1">
    <source>
        <dbReference type="SAM" id="MobiDB-lite"/>
    </source>
</evidence>
<feature type="region of interest" description="Disordered" evidence="1">
    <location>
        <begin position="45"/>
        <end position="70"/>
    </location>
</feature>
<dbReference type="InterPro" id="IPR052179">
    <property type="entry name" value="DD-CPase-like"/>
</dbReference>
<dbReference type="Proteomes" id="UP001432099">
    <property type="component" value="Chromosome"/>
</dbReference>
<feature type="compositionally biased region" description="Basic and acidic residues" evidence="1">
    <location>
        <begin position="45"/>
        <end position="61"/>
    </location>
</feature>
<protein>
    <submittedName>
        <fullName evidence="3">D-alanyl-D-alanine carboxypeptidase</fullName>
    </submittedName>
</protein>
<gene>
    <name evidence="3" type="ORF">T23_02790</name>
</gene>
<keyword evidence="3" id="KW-0645">Protease</keyword>
<dbReference type="InterPro" id="IPR058193">
    <property type="entry name" value="VanY/YodJ_core_dom"/>
</dbReference>
<keyword evidence="4" id="KW-1185">Reference proteome</keyword>
<dbReference type="InterPro" id="IPR003709">
    <property type="entry name" value="VanY-like_core_dom"/>
</dbReference>
<dbReference type="SUPFAM" id="SSF55166">
    <property type="entry name" value="Hedgehog/DD-peptidase"/>
    <property type="match status" value="1"/>
</dbReference>
<sequence length="272" mass="30931">MKWMELVRKRIELKFILGLVLMVSVLSVSNYLTISGESDAKLLEDSSKVSQVREDQAKDGENQSLEEETQDKPGFYENIVTVAEGDATLVLVNKNYALDSNYEPYDLVLPNVLTVGGNRNQSIYLREEAAFYLEQLFTTAREEAGLILLARSGYRSYDTQVALYQRYVSESGQEAADKFSARAGHSEHQTGLAIDVTSDSVDGDLSILFGETNEGIWLKENAHRFGFIIRYLEGRESETGYQYEPWHLRYVGTEAATEIYENNWILEQYLNQ</sequence>
<evidence type="ECO:0000259" key="2">
    <source>
        <dbReference type="Pfam" id="PF02557"/>
    </source>
</evidence>
<dbReference type="Pfam" id="PF02557">
    <property type="entry name" value="VanY"/>
    <property type="match status" value="1"/>
</dbReference>
<dbReference type="GO" id="GO:0004180">
    <property type="term" value="F:carboxypeptidase activity"/>
    <property type="evidence" value="ECO:0007669"/>
    <property type="project" value="UniProtKB-KW"/>
</dbReference>
<name>A0ABN6ZFN4_9FIRM</name>
<accession>A0ABN6ZFN4</accession>
<feature type="domain" description="D-alanyl-D-alanine carboxypeptidase-like core" evidence="2">
    <location>
        <begin position="123"/>
        <end position="252"/>
    </location>
</feature>
<dbReference type="InterPro" id="IPR009045">
    <property type="entry name" value="Zn_M74/Hedgehog-like"/>
</dbReference>
<proteinExistence type="predicted"/>
<keyword evidence="3" id="KW-0121">Carboxypeptidase</keyword>
<dbReference type="CDD" id="cd14852">
    <property type="entry name" value="LD-carboxypeptidase"/>
    <property type="match status" value="1"/>
</dbReference>
<keyword evidence="3" id="KW-0378">Hydrolase</keyword>